<dbReference type="GO" id="GO:0005737">
    <property type="term" value="C:cytoplasm"/>
    <property type="evidence" value="ECO:0000318"/>
    <property type="project" value="GO_Central"/>
</dbReference>
<dbReference type="PANTHER" id="PTHR10048:SF7">
    <property type="entry name" value="PHOSPHATIDYLINOSITOL 3-KINASE CATALYTIC SUBUNIT TYPE 3"/>
    <property type="match status" value="1"/>
</dbReference>
<comment type="similarity">
    <text evidence="1">Belongs to the PI3/PI4-kinase family. Type III PI4K subfamily.</text>
</comment>
<dbReference type="GO" id="GO:0006897">
    <property type="term" value="P:endocytosis"/>
    <property type="evidence" value="ECO:0000318"/>
    <property type="project" value="GO_Central"/>
</dbReference>
<evidence type="ECO:0000256" key="5">
    <source>
        <dbReference type="ARBA" id="ARBA00022840"/>
    </source>
</evidence>
<keyword evidence="4 7" id="KW-0418">Kinase</keyword>
<feature type="domain" description="C2 PI3K-type" evidence="10">
    <location>
        <begin position="14"/>
        <end position="162"/>
    </location>
</feature>
<dbReference type="PROSITE" id="PS51545">
    <property type="entry name" value="PIK_HELICAL"/>
    <property type="match status" value="1"/>
</dbReference>
<dbReference type="AlphaFoldDB" id="B6JXH5"/>
<evidence type="ECO:0000256" key="7">
    <source>
        <dbReference type="PIRNR" id="PIRNR000587"/>
    </source>
</evidence>
<dbReference type="Pfam" id="PF00454">
    <property type="entry name" value="PI3_PI4_kinase"/>
    <property type="match status" value="1"/>
</dbReference>
<dbReference type="GO" id="GO:0016303">
    <property type="term" value="F:1-phosphatidylinositol-3-kinase activity"/>
    <property type="evidence" value="ECO:0000318"/>
    <property type="project" value="GO_Central"/>
</dbReference>
<evidence type="ECO:0000256" key="1">
    <source>
        <dbReference type="ARBA" id="ARBA00006209"/>
    </source>
</evidence>
<dbReference type="SUPFAM" id="SSF48371">
    <property type="entry name" value="ARM repeat"/>
    <property type="match status" value="1"/>
</dbReference>
<dbReference type="GO" id="GO:0032968">
    <property type="term" value="P:positive regulation of transcription elongation by RNA polymerase II"/>
    <property type="evidence" value="ECO:0007669"/>
    <property type="project" value="EnsemblFungi"/>
</dbReference>
<dbReference type="GeneID" id="7049680"/>
<dbReference type="InterPro" id="IPR057756">
    <property type="entry name" value="PI3-kinase_type3/VPS34_cat"/>
</dbReference>
<dbReference type="GO" id="GO:0000425">
    <property type="term" value="P:pexophagy"/>
    <property type="evidence" value="ECO:0000318"/>
    <property type="project" value="GO_Central"/>
</dbReference>
<organism evidence="11 13">
    <name type="scientific">Schizosaccharomyces japonicus (strain yFS275 / FY16936)</name>
    <name type="common">Fission yeast</name>
    <dbReference type="NCBI Taxonomy" id="402676"/>
    <lineage>
        <taxon>Eukaryota</taxon>
        <taxon>Fungi</taxon>
        <taxon>Dikarya</taxon>
        <taxon>Ascomycota</taxon>
        <taxon>Taphrinomycotina</taxon>
        <taxon>Schizosaccharomycetes</taxon>
        <taxon>Schizosaccharomycetales</taxon>
        <taxon>Schizosaccharomycetaceae</taxon>
        <taxon>Schizosaccharomyces</taxon>
    </lineage>
</organism>
<dbReference type="STRING" id="402676.B6JXH5"/>
<evidence type="ECO:0000256" key="6">
    <source>
        <dbReference type="ARBA" id="ARBA00023985"/>
    </source>
</evidence>
<dbReference type="Pfam" id="PF00613">
    <property type="entry name" value="PI3Ka"/>
    <property type="match status" value="1"/>
</dbReference>
<dbReference type="GO" id="GO:0005777">
    <property type="term" value="C:peroxisome"/>
    <property type="evidence" value="ECO:0000318"/>
    <property type="project" value="GO_Central"/>
</dbReference>
<dbReference type="GO" id="GO:0034272">
    <property type="term" value="C:phosphatidylinositol 3-kinase complex, class III, type II"/>
    <property type="evidence" value="ECO:0000318"/>
    <property type="project" value="GO_Central"/>
</dbReference>
<name>B6JXH5_SCHJY</name>
<feature type="domain" description="PI3K/PI4K catalytic" evidence="8">
    <location>
        <begin position="508"/>
        <end position="777"/>
    </location>
</feature>
<feature type="domain" description="PIK helical" evidence="9">
    <location>
        <begin position="250"/>
        <end position="432"/>
    </location>
</feature>
<dbReference type="GO" id="GO:0051365">
    <property type="term" value="P:cellular response to potassium ion starvation"/>
    <property type="evidence" value="ECO:0007669"/>
    <property type="project" value="EnsemblFungi"/>
</dbReference>
<dbReference type="eggNOG" id="KOG0906">
    <property type="taxonomic scope" value="Eukaryota"/>
</dbReference>
<dbReference type="GO" id="GO:0000407">
    <property type="term" value="C:phagophore assembly site"/>
    <property type="evidence" value="ECO:0000318"/>
    <property type="project" value="GO_Central"/>
</dbReference>
<evidence type="ECO:0000313" key="13">
    <source>
        <dbReference type="Proteomes" id="UP000001744"/>
    </source>
</evidence>
<dbReference type="JaponicusDB" id="SJAG_00114">
    <property type="gene designation" value="pik3"/>
</dbReference>
<dbReference type="InterPro" id="IPR002420">
    <property type="entry name" value="PI3K-type_C2_dom"/>
</dbReference>
<dbReference type="InterPro" id="IPR015433">
    <property type="entry name" value="PI3/4_kinase"/>
</dbReference>
<evidence type="ECO:0000259" key="10">
    <source>
        <dbReference type="PROSITE" id="PS51547"/>
    </source>
</evidence>
<reference evidence="11 13" key="1">
    <citation type="journal article" date="2011" name="Science">
        <title>Comparative functional genomics of the fission yeasts.</title>
        <authorList>
            <person name="Rhind N."/>
            <person name="Chen Z."/>
            <person name="Yassour M."/>
            <person name="Thompson D.A."/>
            <person name="Haas B.J."/>
            <person name="Habib N."/>
            <person name="Wapinski I."/>
            <person name="Roy S."/>
            <person name="Lin M.F."/>
            <person name="Heiman D.I."/>
            <person name="Young S.K."/>
            <person name="Furuya K."/>
            <person name="Guo Y."/>
            <person name="Pidoux A."/>
            <person name="Chen H.M."/>
            <person name="Robbertse B."/>
            <person name="Goldberg J.M."/>
            <person name="Aoki K."/>
            <person name="Bayne E.H."/>
            <person name="Berlin A.M."/>
            <person name="Desjardins C.A."/>
            <person name="Dobbs E."/>
            <person name="Dukaj L."/>
            <person name="Fan L."/>
            <person name="FitzGerald M.G."/>
            <person name="French C."/>
            <person name="Gujja S."/>
            <person name="Hansen K."/>
            <person name="Keifenheim D."/>
            <person name="Levin J.Z."/>
            <person name="Mosher R.A."/>
            <person name="Mueller C.A."/>
            <person name="Pfiffner J."/>
            <person name="Priest M."/>
            <person name="Russ C."/>
            <person name="Smialowska A."/>
            <person name="Swoboda P."/>
            <person name="Sykes S.M."/>
            <person name="Vaughn M."/>
            <person name="Vengrova S."/>
            <person name="Yoder R."/>
            <person name="Zeng Q."/>
            <person name="Allshire R."/>
            <person name="Baulcombe D."/>
            <person name="Birren B.W."/>
            <person name="Brown W."/>
            <person name="Ekwall K."/>
            <person name="Kellis M."/>
            <person name="Leatherwood J."/>
            <person name="Levin H."/>
            <person name="Margalit H."/>
            <person name="Martienssen R."/>
            <person name="Nieduszynski C.A."/>
            <person name="Spatafora J.W."/>
            <person name="Friedman N."/>
            <person name="Dalgaard J.Z."/>
            <person name="Baumann P."/>
            <person name="Niki H."/>
            <person name="Regev A."/>
            <person name="Nusbaum C."/>
        </authorList>
    </citation>
    <scope>NUCLEOTIDE SEQUENCE [LARGE SCALE GENOMIC DNA]</scope>
    <source>
        <strain evidence="13">yFS275 / FY16936</strain>
    </source>
</reference>
<dbReference type="SUPFAM" id="SSF49562">
    <property type="entry name" value="C2 domain (Calcium/lipid-binding domain, CaLB)"/>
    <property type="match status" value="1"/>
</dbReference>
<dbReference type="InterPro" id="IPR018936">
    <property type="entry name" value="PI3/4_kinase_CS"/>
</dbReference>
<dbReference type="CDD" id="cd00870">
    <property type="entry name" value="PI3Ka_III"/>
    <property type="match status" value="1"/>
</dbReference>
<dbReference type="FunFam" id="1.25.40.70:FF:000009">
    <property type="entry name" value="Phosphatidylinositol 3-kinase VPS34"/>
    <property type="match status" value="1"/>
</dbReference>
<dbReference type="InterPro" id="IPR008290">
    <property type="entry name" value="PI3K_Vps34"/>
</dbReference>
<dbReference type="GO" id="GO:0000045">
    <property type="term" value="P:autophagosome assembly"/>
    <property type="evidence" value="ECO:0000318"/>
    <property type="project" value="GO_Central"/>
</dbReference>
<dbReference type="InterPro" id="IPR016024">
    <property type="entry name" value="ARM-type_fold"/>
</dbReference>
<dbReference type="GO" id="GO:0004672">
    <property type="term" value="F:protein kinase activity"/>
    <property type="evidence" value="ECO:0007669"/>
    <property type="project" value="EnsemblFungi"/>
</dbReference>
<dbReference type="InterPro" id="IPR035892">
    <property type="entry name" value="C2_domain_sf"/>
</dbReference>
<dbReference type="GO" id="GO:0000329">
    <property type="term" value="C:fungal-type vacuole membrane"/>
    <property type="evidence" value="ECO:0007669"/>
    <property type="project" value="EnsemblFungi"/>
</dbReference>
<evidence type="ECO:0000256" key="3">
    <source>
        <dbReference type="ARBA" id="ARBA00022741"/>
    </source>
</evidence>
<proteinExistence type="inferred from homology"/>
<evidence type="ECO:0000256" key="2">
    <source>
        <dbReference type="ARBA" id="ARBA00022679"/>
    </source>
</evidence>
<evidence type="ECO:0000313" key="12">
    <source>
        <dbReference type="JaponicusDB" id="SJAG_00114"/>
    </source>
</evidence>
<dbReference type="GO" id="GO:0005524">
    <property type="term" value="F:ATP binding"/>
    <property type="evidence" value="ECO:0007669"/>
    <property type="project" value="UniProtKB-UniRule"/>
</dbReference>
<gene>
    <name evidence="12" type="primary">pik3</name>
    <name evidence="11" type="ORF">SJAG_00114</name>
</gene>
<dbReference type="PROSITE" id="PS50290">
    <property type="entry name" value="PI3_4_KINASE_3"/>
    <property type="match status" value="1"/>
</dbReference>
<dbReference type="PROSITE" id="PS51547">
    <property type="entry name" value="C2_PI3K"/>
    <property type="match status" value="1"/>
</dbReference>
<dbReference type="GO" id="GO:0034271">
    <property type="term" value="C:phosphatidylinositol 3-kinase complex, class III, type I"/>
    <property type="evidence" value="ECO:0000318"/>
    <property type="project" value="GO_Central"/>
</dbReference>
<dbReference type="SMART" id="SM00146">
    <property type="entry name" value="PI3Kc"/>
    <property type="match status" value="1"/>
</dbReference>
<dbReference type="Gene3D" id="1.25.40.70">
    <property type="entry name" value="Phosphatidylinositol 3-kinase, accessory domain (PIK)"/>
    <property type="match status" value="1"/>
</dbReference>
<dbReference type="OMA" id="LHKFAQY"/>
<dbReference type="Gene3D" id="3.30.1010.10">
    <property type="entry name" value="Phosphatidylinositol 3-kinase Catalytic Subunit, Chain A, domain 4"/>
    <property type="match status" value="1"/>
</dbReference>
<accession>B6JXH5</accession>
<dbReference type="Gene3D" id="2.60.40.150">
    <property type="entry name" value="C2 domain"/>
    <property type="match status" value="1"/>
</dbReference>
<comment type="catalytic activity">
    <reaction evidence="6">
        <text>a 1,2-diacyl-sn-glycero-3-phospho-(1D-myo-inositol) + ATP = a 1,2-diacyl-sn-glycero-3-phospho-(1D-myo-inositol-3-phosphate) + ADP + H(+)</text>
        <dbReference type="Rhea" id="RHEA:12709"/>
        <dbReference type="ChEBI" id="CHEBI:15378"/>
        <dbReference type="ChEBI" id="CHEBI:30616"/>
        <dbReference type="ChEBI" id="CHEBI:57880"/>
        <dbReference type="ChEBI" id="CHEBI:58088"/>
        <dbReference type="ChEBI" id="CHEBI:456216"/>
        <dbReference type="EC" id="2.7.1.137"/>
    </reaction>
    <physiologicalReaction direction="left-to-right" evidence="6">
        <dbReference type="Rhea" id="RHEA:12710"/>
    </physiologicalReaction>
</comment>
<evidence type="ECO:0000259" key="8">
    <source>
        <dbReference type="PROSITE" id="PS50290"/>
    </source>
</evidence>
<dbReference type="Gene3D" id="1.10.1070.11">
    <property type="entry name" value="Phosphatidylinositol 3-/4-kinase, catalytic domain"/>
    <property type="match status" value="1"/>
</dbReference>
<evidence type="ECO:0000256" key="4">
    <source>
        <dbReference type="ARBA" id="ARBA00022777"/>
    </source>
</evidence>
<dbReference type="Pfam" id="PF00792">
    <property type="entry name" value="PI3K_C2"/>
    <property type="match status" value="1"/>
</dbReference>
<dbReference type="Proteomes" id="UP000001744">
    <property type="component" value="Unassembled WGS sequence"/>
</dbReference>
<dbReference type="EC" id="2.7.1.137" evidence="7"/>
<keyword evidence="3 7" id="KW-0547">Nucleotide-binding</keyword>
<dbReference type="RefSeq" id="XP_002171412.1">
    <property type="nucleotide sequence ID" value="XM_002171376.2"/>
</dbReference>
<keyword evidence="13" id="KW-1185">Reference proteome</keyword>
<keyword evidence="5 7" id="KW-0067">ATP-binding</keyword>
<dbReference type="CDD" id="cd00896">
    <property type="entry name" value="PI3Kc_III"/>
    <property type="match status" value="1"/>
</dbReference>
<dbReference type="SMART" id="SM00145">
    <property type="entry name" value="PI3Ka"/>
    <property type="match status" value="1"/>
</dbReference>
<dbReference type="FunFam" id="3.30.1010.10:FF:000002">
    <property type="entry name" value="Phosphatidylinositol 3-kinase catalytic subunit type 3"/>
    <property type="match status" value="1"/>
</dbReference>
<dbReference type="PROSITE" id="PS00916">
    <property type="entry name" value="PI3_4_KINASE_2"/>
    <property type="match status" value="1"/>
</dbReference>
<keyword evidence="2 7" id="KW-0808">Transferase</keyword>
<dbReference type="PANTHER" id="PTHR10048">
    <property type="entry name" value="PHOSPHATIDYLINOSITOL KINASE"/>
    <property type="match status" value="1"/>
</dbReference>
<dbReference type="GO" id="GO:0071561">
    <property type="term" value="C:nucleus-vacuole junction"/>
    <property type="evidence" value="ECO:0007669"/>
    <property type="project" value="EnsemblFungi"/>
</dbReference>
<dbReference type="SUPFAM" id="SSF56112">
    <property type="entry name" value="Protein kinase-like (PK-like)"/>
    <property type="match status" value="1"/>
</dbReference>
<evidence type="ECO:0000259" key="9">
    <source>
        <dbReference type="PROSITE" id="PS51545"/>
    </source>
</evidence>
<dbReference type="GO" id="GO:0016020">
    <property type="term" value="C:membrane"/>
    <property type="evidence" value="ECO:0000318"/>
    <property type="project" value="GO_Central"/>
</dbReference>
<sequence>MDKVVFSFCPSYKIPDVLRVRIGVVEGVQADFPLICTLQLFSSDTALSLHYRRFVIRTDGPLGFLEINDSDEWLKFPVRLRDLPLNSKLVIAIWETNKEGYDPLKCIGKASLPVFSSEGILKQGLQKVHLYLQSPSETAIKNEVSPNLRRLEQLDHFLIQYKSGEIHRISWLDKAVLEKLKLERSNALKSLDHPVIYMELPQIGVPIIYQERIYDEGIPQVSFDLGMCFENPAELKHRKLVRSQRNGPLDRDLKPNSKIRDELNMIMSYPPSQVLTIEEKDLIWKFRYYLTRDKRALTKFLKCVQWSDESEVHQAISLLSSWTEISIDDALELLGPSFKHPKVRAYAVSRLRTATNEELLLYLLQLVQALRYENTEKQSENDPDNSLSSFLVSRAANSKNICNYLYWYLLVEIEDSPKNLIFSEVMFAFQSNLSKTPAGLQTRDVLAKQASLIENLLKISKAIQAYRGTRKKKIEYLKELLRNDTYSLSRFEALPLPLDPSIEVCGIHPDGCSVFKSTMQPLRILFQCTDGSTYPIIFKNGDDLRQDQLVIQILILMDNLLKKEKLDLKLKPYRILATGPTHGAVQFVPSRTLASVLLEYHGSVLSFLREKNPSDRSEALYGIHPTAMDNYVRSCAGYCVITYLLGVGDRHFDNLLLTDDGHFFHADFGYILGRDPKLFSPAMKLSKEMVEGMGGYNSPFYQKFKSYCYTTFTALRKSANLILNLFSLMVDANIPDIKIDRDKVVFKVKERFCLEISESEAIKYFEQLINDSVSALFPQIIDRMHNLAQYMRS</sequence>
<dbReference type="GO" id="GO:0048015">
    <property type="term" value="P:phosphatidylinositol-mediated signaling"/>
    <property type="evidence" value="ECO:0000318"/>
    <property type="project" value="GO_Central"/>
</dbReference>
<evidence type="ECO:0000313" key="11">
    <source>
        <dbReference type="EMBL" id="EEB05119.1"/>
    </source>
</evidence>
<dbReference type="VEuPathDB" id="FungiDB:SJAG_00114"/>
<dbReference type="InterPro" id="IPR042236">
    <property type="entry name" value="PI3K_accessory_sf"/>
</dbReference>
<dbReference type="InterPro" id="IPR011009">
    <property type="entry name" value="Kinase-like_dom_sf"/>
</dbReference>
<dbReference type="CDD" id="cd08397">
    <property type="entry name" value="C2_PI3K_class_III"/>
    <property type="match status" value="1"/>
</dbReference>
<dbReference type="OrthoDB" id="67688at2759"/>
<dbReference type="InterPro" id="IPR000403">
    <property type="entry name" value="PI3/4_kinase_cat_dom"/>
</dbReference>
<dbReference type="PIRSF" id="PIRSF000587">
    <property type="entry name" value="PI3K_Vps34"/>
    <property type="match status" value="1"/>
</dbReference>
<dbReference type="InterPro" id="IPR036940">
    <property type="entry name" value="PI3/4_kinase_cat_sf"/>
</dbReference>
<dbReference type="GO" id="GO:0032120">
    <property type="term" value="P:ascospore-type prospore membrane formation"/>
    <property type="evidence" value="ECO:0007669"/>
    <property type="project" value="EnsemblFungi"/>
</dbReference>
<protein>
    <recommendedName>
        <fullName evidence="7">Phosphatidylinositol 3-kinase VPS34</fullName>
        <ecNumber evidence="7">2.7.1.137</ecNumber>
    </recommendedName>
</protein>
<dbReference type="GO" id="GO:0005768">
    <property type="term" value="C:endosome"/>
    <property type="evidence" value="ECO:0000318"/>
    <property type="project" value="GO_Central"/>
</dbReference>
<dbReference type="EMBL" id="KE651166">
    <property type="protein sequence ID" value="EEB05119.1"/>
    <property type="molecule type" value="Genomic_DNA"/>
</dbReference>
<dbReference type="InterPro" id="IPR001263">
    <property type="entry name" value="PI3K_accessory_dom"/>
</dbReference>
<dbReference type="GO" id="GO:0036092">
    <property type="term" value="P:phosphatidylinositol-3-phosphate biosynthetic process"/>
    <property type="evidence" value="ECO:0000318"/>
    <property type="project" value="GO_Central"/>
</dbReference>
<dbReference type="HOGENOM" id="CLU_004869_0_0_1"/>
<dbReference type="FunFam" id="1.10.1070.11:FF:000002">
    <property type="entry name" value="Phosphatidylinositol 3-kinase catalytic subunit type 3"/>
    <property type="match status" value="1"/>
</dbReference>
<dbReference type="PROSITE" id="PS00915">
    <property type="entry name" value="PI3_4_KINASE_1"/>
    <property type="match status" value="1"/>
</dbReference>